<feature type="region of interest" description="Disordered" evidence="1">
    <location>
        <begin position="45"/>
        <end position="74"/>
    </location>
</feature>
<organism evidence="2 3">
    <name type="scientific">Thalassolituus oleivorans MIL-1</name>
    <dbReference type="NCBI Taxonomy" id="1298593"/>
    <lineage>
        <taxon>Bacteria</taxon>
        <taxon>Pseudomonadati</taxon>
        <taxon>Pseudomonadota</taxon>
        <taxon>Gammaproteobacteria</taxon>
        <taxon>Oceanospirillales</taxon>
        <taxon>Oceanospirillaceae</taxon>
        <taxon>Thalassolituus</taxon>
    </lineage>
</organism>
<evidence type="ECO:0000256" key="1">
    <source>
        <dbReference type="SAM" id="MobiDB-lite"/>
    </source>
</evidence>
<dbReference type="KEGG" id="tol:TOL_1955"/>
<accession>M5E4D3</accession>
<gene>
    <name evidence="2" type="ORF">TOL_1955</name>
</gene>
<protein>
    <submittedName>
        <fullName evidence="2">Uncharacterized protein</fullName>
    </submittedName>
</protein>
<keyword evidence="3" id="KW-1185">Reference proteome</keyword>
<evidence type="ECO:0000313" key="3">
    <source>
        <dbReference type="Proteomes" id="UP000011866"/>
    </source>
</evidence>
<dbReference type="AlphaFoldDB" id="M5E4D3"/>
<proteinExistence type="predicted"/>
<feature type="compositionally biased region" description="Polar residues" evidence="1">
    <location>
        <begin position="46"/>
        <end position="72"/>
    </location>
</feature>
<dbReference type="HOGENOM" id="CLU_2385148_0_0_6"/>
<dbReference type="EMBL" id="HF680312">
    <property type="protein sequence ID" value="CCU72364.1"/>
    <property type="molecule type" value="Genomic_DNA"/>
</dbReference>
<evidence type="ECO:0000313" key="2">
    <source>
        <dbReference type="EMBL" id="CCU72364.1"/>
    </source>
</evidence>
<name>M5E4D3_9GAMM</name>
<dbReference type="STRING" id="187493.CN03_08525"/>
<reference evidence="2 3" key="1">
    <citation type="journal article" date="2013" name="Genome Announc.">
        <title>Genome Sequence of Thalassolituus oleivorans MIL-1 (DSM 14913T).</title>
        <authorList>
            <person name="Golyshin P.N."/>
            <person name="Werner J."/>
            <person name="Chernikova T.N."/>
            <person name="Tran H."/>
            <person name="Ferrer M."/>
            <person name="Yakimov M.M."/>
            <person name="Teeling H."/>
            <person name="Golyshina O.V."/>
        </authorList>
    </citation>
    <scope>NUCLEOTIDE SEQUENCE [LARGE SCALE GENOMIC DNA]</scope>
    <source>
        <strain evidence="2 3">MIL-1</strain>
    </source>
</reference>
<sequence>MRLNSHAVVLAADRRQRPGLLFLLTIQTTQWLGAGHLCQIPDNKIQDSQGVPQEAQLSRTSPANTRPKTAKTNSRKPLIIMSAAAECSDKPEKY</sequence>
<dbReference type="Proteomes" id="UP000011866">
    <property type="component" value="Chromosome"/>
</dbReference>